<dbReference type="GO" id="GO:0006352">
    <property type="term" value="P:DNA-templated transcription initiation"/>
    <property type="evidence" value="ECO:0007669"/>
    <property type="project" value="InterPro"/>
</dbReference>
<keyword evidence="4" id="KW-0804">Transcription</keyword>
<dbReference type="InterPro" id="IPR013324">
    <property type="entry name" value="RNA_pol_sigma_r3/r4-like"/>
</dbReference>
<proteinExistence type="inferred from homology"/>
<keyword evidence="3" id="KW-0731">Sigma factor</keyword>
<evidence type="ECO:0000259" key="6">
    <source>
        <dbReference type="Pfam" id="PF08281"/>
    </source>
</evidence>
<evidence type="ECO:0000259" key="5">
    <source>
        <dbReference type="Pfam" id="PF04542"/>
    </source>
</evidence>
<dbReference type="EMBL" id="CP047628">
    <property type="protein sequence ID" value="QIW57594.1"/>
    <property type="molecule type" value="Genomic_DNA"/>
</dbReference>
<dbReference type="PANTHER" id="PTHR43133:SF51">
    <property type="entry name" value="RNA POLYMERASE SIGMA FACTOR"/>
    <property type="match status" value="1"/>
</dbReference>
<dbReference type="Gene3D" id="1.10.10.10">
    <property type="entry name" value="Winged helix-like DNA-binding domain superfamily/Winged helix DNA-binding domain"/>
    <property type="match status" value="1"/>
</dbReference>
<keyword evidence="8" id="KW-1185">Reference proteome</keyword>
<dbReference type="InterPro" id="IPR036388">
    <property type="entry name" value="WH-like_DNA-bd_sf"/>
</dbReference>
<evidence type="ECO:0000256" key="1">
    <source>
        <dbReference type="ARBA" id="ARBA00010641"/>
    </source>
</evidence>
<dbReference type="GO" id="GO:0016987">
    <property type="term" value="F:sigma factor activity"/>
    <property type="evidence" value="ECO:0007669"/>
    <property type="project" value="UniProtKB-KW"/>
</dbReference>
<dbReference type="InterPro" id="IPR014284">
    <property type="entry name" value="RNA_pol_sigma-70_dom"/>
</dbReference>
<accession>A0AAE6YJM9</accession>
<dbReference type="InterPro" id="IPR039425">
    <property type="entry name" value="RNA_pol_sigma-70-like"/>
</dbReference>
<evidence type="ECO:0000256" key="2">
    <source>
        <dbReference type="ARBA" id="ARBA00023015"/>
    </source>
</evidence>
<sequence length="177" mass="20770">MRKSGFSVQELDRLVESYADMVYRIAFVRMKNKNDAEDIFQEVFLKLVHNREKIKDEMHLKAWLIRVTINSCKKQFNLAWHKKRTDMTDYQFECLLGGAHSVDYYMTGSDINDKLMLSISKLTEDQKIVLHLFYFESYSVREISQLIDLTESAVKTRLSRARVALKKKMEGGVTSIE</sequence>
<dbReference type="Pfam" id="PF08281">
    <property type="entry name" value="Sigma70_r4_2"/>
    <property type="match status" value="1"/>
</dbReference>
<dbReference type="CDD" id="cd06171">
    <property type="entry name" value="Sigma70_r4"/>
    <property type="match status" value="1"/>
</dbReference>
<evidence type="ECO:0000256" key="4">
    <source>
        <dbReference type="ARBA" id="ARBA00023163"/>
    </source>
</evidence>
<evidence type="ECO:0000313" key="8">
    <source>
        <dbReference type="Proteomes" id="UP000501558"/>
    </source>
</evidence>
<dbReference type="InterPro" id="IPR013249">
    <property type="entry name" value="RNA_pol_sigma70_r4_t2"/>
</dbReference>
<dbReference type="Gene3D" id="1.10.1740.10">
    <property type="match status" value="1"/>
</dbReference>
<gene>
    <name evidence="7" type="ORF">GU334_01095</name>
</gene>
<evidence type="ECO:0000256" key="3">
    <source>
        <dbReference type="ARBA" id="ARBA00023082"/>
    </source>
</evidence>
<keyword evidence="2" id="KW-0805">Transcription regulation</keyword>
<protein>
    <submittedName>
        <fullName evidence="7">Sigma-70 family RNA polymerase sigma factor</fullName>
    </submittedName>
</protein>
<dbReference type="Pfam" id="PF04542">
    <property type="entry name" value="Sigma70_r2"/>
    <property type="match status" value="1"/>
</dbReference>
<feature type="domain" description="RNA polymerase sigma factor 70 region 4 type 2" evidence="6">
    <location>
        <begin position="114"/>
        <end position="165"/>
    </location>
</feature>
<evidence type="ECO:0000313" key="7">
    <source>
        <dbReference type="EMBL" id="QIW57594.1"/>
    </source>
</evidence>
<name>A0AAE6YJM9_9LACT</name>
<dbReference type="InterPro" id="IPR007627">
    <property type="entry name" value="RNA_pol_sigma70_r2"/>
</dbReference>
<feature type="domain" description="RNA polymerase sigma-70 region 2" evidence="5">
    <location>
        <begin position="14"/>
        <end position="76"/>
    </location>
</feature>
<dbReference type="Proteomes" id="UP000501558">
    <property type="component" value="Chromosome"/>
</dbReference>
<organism evidence="7 8">
    <name type="scientific">Pseudolactococcus raffinolactis</name>
    <dbReference type="NCBI Taxonomy" id="1366"/>
    <lineage>
        <taxon>Bacteria</taxon>
        <taxon>Bacillati</taxon>
        <taxon>Bacillota</taxon>
        <taxon>Bacilli</taxon>
        <taxon>Lactobacillales</taxon>
        <taxon>Streptococcaceae</taxon>
        <taxon>Pseudolactococcus</taxon>
    </lineage>
</organism>
<dbReference type="AlphaFoldDB" id="A0AAE6YJM9"/>
<comment type="similarity">
    <text evidence="1">Belongs to the sigma-70 factor family. ECF subfamily.</text>
</comment>
<dbReference type="PANTHER" id="PTHR43133">
    <property type="entry name" value="RNA POLYMERASE ECF-TYPE SIGMA FACTO"/>
    <property type="match status" value="1"/>
</dbReference>
<dbReference type="SUPFAM" id="SSF88946">
    <property type="entry name" value="Sigma2 domain of RNA polymerase sigma factors"/>
    <property type="match status" value="1"/>
</dbReference>
<dbReference type="SUPFAM" id="SSF88659">
    <property type="entry name" value="Sigma3 and sigma4 domains of RNA polymerase sigma factors"/>
    <property type="match status" value="1"/>
</dbReference>
<dbReference type="InterPro" id="IPR013325">
    <property type="entry name" value="RNA_pol_sigma_r2"/>
</dbReference>
<dbReference type="GO" id="GO:0003677">
    <property type="term" value="F:DNA binding"/>
    <property type="evidence" value="ECO:0007669"/>
    <property type="project" value="InterPro"/>
</dbReference>
<reference evidence="7 8" key="1">
    <citation type="submission" date="2019-12" db="EMBL/GenBank/DDBJ databases">
        <title>Whole genome sequences of Lactococcus raffinolactis strains isolated from sewage.</title>
        <authorList>
            <person name="Ybazeta G."/>
            <person name="Ross M."/>
            <person name="Brabant-Kirwan D."/>
            <person name="Saleh M."/>
            <person name="Dillon J.A."/>
            <person name="Splinter K."/>
            <person name="Nokhbeh R."/>
        </authorList>
    </citation>
    <scope>NUCLEOTIDE SEQUENCE [LARGE SCALE GENOMIC DNA]</scope>
    <source>
        <strain evidence="7 8">Lr_19_14</strain>
    </source>
</reference>
<dbReference type="NCBIfam" id="TIGR02937">
    <property type="entry name" value="sigma70-ECF"/>
    <property type="match status" value="1"/>
</dbReference>